<protein>
    <submittedName>
        <fullName evidence="1">Uncharacterized protein</fullName>
    </submittedName>
</protein>
<keyword evidence="2" id="KW-1185">Reference proteome</keyword>
<evidence type="ECO:0000313" key="2">
    <source>
        <dbReference type="Proteomes" id="UP000822476"/>
    </source>
</evidence>
<accession>A0A8S9Z548</accession>
<name>A0A8S9Z548_9TREM</name>
<evidence type="ECO:0000313" key="1">
    <source>
        <dbReference type="EMBL" id="KAF7260533.1"/>
    </source>
</evidence>
<gene>
    <name evidence="1" type="ORF">EG68_01930</name>
</gene>
<comment type="caution">
    <text evidence="1">The sequence shown here is derived from an EMBL/GenBank/DDBJ whole genome shotgun (WGS) entry which is preliminary data.</text>
</comment>
<dbReference type="AlphaFoldDB" id="A0A8S9Z548"/>
<proteinExistence type="predicted"/>
<dbReference type="EMBL" id="JTDE01000711">
    <property type="protein sequence ID" value="KAF7260533.1"/>
    <property type="molecule type" value="Genomic_DNA"/>
</dbReference>
<dbReference type="Proteomes" id="UP000822476">
    <property type="component" value="Unassembled WGS sequence"/>
</dbReference>
<organism evidence="1 2">
    <name type="scientific">Paragonimus skrjabini miyazakii</name>
    <dbReference type="NCBI Taxonomy" id="59628"/>
    <lineage>
        <taxon>Eukaryota</taxon>
        <taxon>Metazoa</taxon>
        <taxon>Spiralia</taxon>
        <taxon>Lophotrochozoa</taxon>
        <taxon>Platyhelminthes</taxon>
        <taxon>Trematoda</taxon>
        <taxon>Digenea</taxon>
        <taxon>Plagiorchiida</taxon>
        <taxon>Troglotremata</taxon>
        <taxon>Troglotrematidae</taxon>
        <taxon>Paragonimus</taxon>
    </lineage>
</organism>
<sequence length="69" mass="7895">MWGGLLDKFYPYDERIVEHDSVTTLHIGEHESSSEQNWNRNGHVVPNCHQQGQSASILNAYKANENPMI</sequence>
<reference evidence="1" key="1">
    <citation type="submission" date="2019-07" db="EMBL/GenBank/DDBJ databases">
        <title>Annotation for the trematode Paragonimus miyazaki's.</title>
        <authorList>
            <person name="Choi Y.-J."/>
        </authorList>
    </citation>
    <scope>NUCLEOTIDE SEQUENCE</scope>
    <source>
        <strain evidence="1">Japan</strain>
    </source>
</reference>